<comment type="caution">
    <text evidence="1">The sequence shown here is derived from an EMBL/GenBank/DDBJ whole genome shotgun (WGS) entry which is preliminary data.</text>
</comment>
<evidence type="ECO:0000313" key="2">
    <source>
        <dbReference type="Proteomes" id="UP000411588"/>
    </source>
</evidence>
<reference evidence="1 2" key="1">
    <citation type="submission" date="2019-02" db="EMBL/GenBank/DDBJ databases">
        <authorList>
            <consortium name="Pathogen Informatics"/>
        </authorList>
    </citation>
    <scope>NUCLEOTIDE SEQUENCE [LARGE SCALE GENOMIC DNA]</scope>
    <source>
        <strain evidence="2">clo34</strain>
    </source>
</reference>
<dbReference type="RefSeq" id="WP_109277272.1">
    <property type="nucleotide sequence ID" value="NZ_CAADAN010000031.1"/>
</dbReference>
<sequence length="63" mass="7250">MRVKNIISIFVCALIIIMSVNVVSFAEQFNSSDIIFMEDGKEEINPFSVYILNGRCNLSFSRW</sequence>
<protein>
    <submittedName>
        <fullName evidence="1">Uncharacterized protein</fullName>
    </submittedName>
</protein>
<dbReference type="Proteomes" id="UP000411588">
    <property type="component" value="Unassembled WGS sequence"/>
</dbReference>
<dbReference type="AlphaFoldDB" id="A0AB74QI43"/>
<evidence type="ECO:0000313" key="1">
    <source>
        <dbReference type="EMBL" id="VFD36699.1"/>
    </source>
</evidence>
<organism evidence="1 2">
    <name type="scientific">Clostridioides difficile</name>
    <name type="common">Peptoclostridium difficile</name>
    <dbReference type="NCBI Taxonomy" id="1496"/>
    <lineage>
        <taxon>Bacteria</taxon>
        <taxon>Bacillati</taxon>
        <taxon>Bacillota</taxon>
        <taxon>Clostridia</taxon>
        <taxon>Peptostreptococcales</taxon>
        <taxon>Peptostreptococcaceae</taxon>
        <taxon>Clostridioides</taxon>
    </lineage>
</organism>
<accession>A0AB74QI43</accession>
<name>A0AB74QI43_CLODI</name>
<proteinExistence type="predicted"/>
<dbReference type="EMBL" id="CAADAN010000031">
    <property type="protein sequence ID" value="VFD36699.1"/>
    <property type="molecule type" value="Genomic_DNA"/>
</dbReference>
<gene>
    <name evidence="1" type="ORF">SAMEA1402399_04118</name>
</gene>